<evidence type="ECO:0000313" key="2">
    <source>
        <dbReference type="Proteomes" id="UP001522662"/>
    </source>
</evidence>
<name>A0ABT0CWZ5_9HYPH</name>
<dbReference type="EMBL" id="JALAYX010000001">
    <property type="protein sequence ID" value="MCJ8237697.1"/>
    <property type="molecule type" value="Genomic_DNA"/>
</dbReference>
<sequence length="89" mass="10521">MSKTTALGTFCKILITPGRGIRLLWVREKTVTPLTEAYHQTRISSRGERCQVVYVLLHIRLRIFFFAPDFKERFFRMTGESREFHPIAF</sequence>
<evidence type="ECO:0000313" key="1">
    <source>
        <dbReference type="EMBL" id="MCJ8237697.1"/>
    </source>
</evidence>
<gene>
    <name evidence="1" type="ORF">MKJ03_05110</name>
</gene>
<keyword evidence="1" id="KW-0614">Plasmid</keyword>
<accession>A0ABT0CWZ5</accession>
<protein>
    <submittedName>
        <fullName evidence="1">Uncharacterized protein</fullName>
    </submittedName>
</protein>
<dbReference type="Proteomes" id="UP001522662">
    <property type="component" value="Unassembled WGS sequence"/>
</dbReference>
<comment type="caution">
    <text evidence="1">The sequence shown here is derived from an EMBL/GenBank/DDBJ whole genome shotgun (WGS) entry which is preliminary data.</text>
</comment>
<organism evidence="1 2">
    <name type="scientific">Peteryoungia algae</name>
    <dbReference type="NCBI Taxonomy" id="2919917"/>
    <lineage>
        <taxon>Bacteria</taxon>
        <taxon>Pseudomonadati</taxon>
        <taxon>Pseudomonadota</taxon>
        <taxon>Alphaproteobacteria</taxon>
        <taxon>Hyphomicrobiales</taxon>
        <taxon>Rhizobiaceae</taxon>
        <taxon>Peteryoungia</taxon>
    </lineage>
</organism>
<geneLocation type="plasmid" evidence="1">
    <name>unnamed</name>
</geneLocation>
<keyword evidence="2" id="KW-1185">Reference proteome</keyword>
<reference evidence="1 2" key="1">
    <citation type="submission" date="2022-03" db="EMBL/GenBank/DDBJ databases">
        <title>Rhizobium SSM4.3 sp. nov., isolated from Sediment (Gouqi Island).</title>
        <authorList>
            <person name="Chen G."/>
        </authorList>
    </citation>
    <scope>NUCLEOTIDE SEQUENCE [LARGE SCALE GENOMIC DNA]</scope>
    <source>
        <strain evidence="1 2">SSM4.3</strain>
        <plasmid evidence="1">unnamed</plasmid>
    </source>
</reference>
<proteinExistence type="predicted"/>